<evidence type="ECO:0000313" key="2">
    <source>
        <dbReference type="Proteomes" id="UP000054485"/>
    </source>
</evidence>
<reference evidence="1 2" key="1">
    <citation type="submission" date="2014-04" db="EMBL/GenBank/DDBJ databases">
        <authorList>
            <consortium name="DOE Joint Genome Institute"/>
            <person name="Kuo A."/>
            <person name="Ruytinx J."/>
            <person name="Rineau F."/>
            <person name="Colpaert J."/>
            <person name="Kohler A."/>
            <person name="Nagy L.G."/>
            <person name="Floudas D."/>
            <person name="Copeland A."/>
            <person name="Barry K.W."/>
            <person name="Cichocki N."/>
            <person name="Veneault-Fourrey C."/>
            <person name="LaButti K."/>
            <person name="Lindquist E.A."/>
            <person name="Lipzen A."/>
            <person name="Lundell T."/>
            <person name="Morin E."/>
            <person name="Murat C."/>
            <person name="Sun H."/>
            <person name="Tunlid A."/>
            <person name="Henrissat B."/>
            <person name="Grigoriev I.V."/>
            <person name="Hibbett D.S."/>
            <person name="Martin F."/>
            <person name="Nordberg H.P."/>
            <person name="Cantor M.N."/>
            <person name="Hua S.X."/>
        </authorList>
    </citation>
    <scope>NUCLEOTIDE SEQUENCE [LARGE SCALE GENOMIC DNA]</scope>
    <source>
        <strain evidence="1 2">UH-Slu-Lm8-n1</strain>
    </source>
</reference>
<dbReference type="EMBL" id="KN835958">
    <property type="protein sequence ID" value="KIK33366.1"/>
    <property type="molecule type" value="Genomic_DNA"/>
</dbReference>
<proteinExistence type="predicted"/>
<gene>
    <name evidence="1" type="ORF">CY34DRAFT_713761</name>
</gene>
<reference evidence="2" key="2">
    <citation type="submission" date="2015-01" db="EMBL/GenBank/DDBJ databases">
        <title>Evolutionary Origins and Diversification of the Mycorrhizal Mutualists.</title>
        <authorList>
            <consortium name="DOE Joint Genome Institute"/>
            <consortium name="Mycorrhizal Genomics Consortium"/>
            <person name="Kohler A."/>
            <person name="Kuo A."/>
            <person name="Nagy L.G."/>
            <person name="Floudas D."/>
            <person name="Copeland A."/>
            <person name="Barry K.W."/>
            <person name="Cichocki N."/>
            <person name="Veneault-Fourrey C."/>
            <person name="LaButti K."/>
            <person name="Lindquist E.A."/>
            <person name="Lipzen A."/>
            <person name="Lundell T."/>
            <person name="Morin E."/>
            <person name="Murat C."/>
            <person name="Riley R."/>
            <person name="Ohm R."/>
            <person name="Sun H."/>
            <person name="Tunlid A."/>
            <person name="Henrissat B."/>
            <person name="Grigoriev I.V."/>
            <person name="Hibbett D.S."/>
            <person name="Martin F."/>
        </authorList>
    </citation>
    <scope>NUCLEOTIDE SEQUENCE [LARGE SCALE GENOMIC DNA]</scope>
    <source>
        <strain evidence="2">UH-Slu-Lm8-n1</strain>
    </source>
</reference>
<keyword evidence="2" id="KW-1185">Reference proteome</keyword>
<dbReference type="AlphaFoldDB" id="A0A0C9ZVE1"/>
<dbReference type="HOGENOM" id="CLU_1760007_0_0_1"/>
<sequence length="148" mass="17190">MDADGIMAMSRSQEFEVRDLLFLASHWTLTVPRPCPDLSIKSFYALLVRFRVCLPDQVMSRVHMTHIMDPAAWRRLSMIMIRRKQKTAQTMERKKTEKMSLCSREWRTDVINTQSSDVVIQMCRIGCTLGDASTEIWDAAYQLPTTEE</sequence>
<dbReference type="Proteomes" id="UP000054485">
    <property type="component" value="Unassembled WGS sequence"/>
</dbReference>
<dbReference type="InParanoid" id="A0A0C9ZVE1"/>
<protein>
    <submittedName>
        <fullName evidence="1">Uncharacterized protein</fullName>
    </submittedName>
</protein>
<evidence type="ECO:0000313" key="1">
    <source>
        <dbReference type="EMBL" id="KIK33366.1"/>
    </source>
</evidence>
<name>A0A0C9ZVE1_9AGAM</name>
<accession>A0A0C9ZVE1</accession>
<organism evidence="1 2">
    <name type="scientific">Suillus luteus UH-Slu-Lm8-n1</name>
    <dbReference type="NCBI Taxonomy" id="930992"/>
    <lineage>
        <taxon>Eukaryota</taxon>
        <taxon>Fungi</taxon>
        <taxon>Dikarya</taxon>
        <taxon>Basidiomycota</taxon>
        <taxon>Agaricomycotina</taxon>
        <taxon>Agaricomycetes</taxon>
        <taxon>Agaricomycetidae</taxon>
        <taxon>Boletales</taxon>
        <taxon>Suillineae</taxon>
        <taxon>Suillaceae</taxon>
        <taxon>Suillus</taxon>
    </lineage>
</organism>